<dbReference type="PROSITE" id="PS51194">
    <property type="entry name" value="HELICASE_CTER"/>
    <property type="match status" value="1"/>
</dbReference>
<dbReference type="InterPro" id="IPR032284">
    <property type="entry name" value="RecQ_Zn-bd"/>
</dbReference>
<feature type="domain" description="Helicase ATP-binding" evidence="8">
    <location>
        <begin position="1"/>
        <end position="158"/>
    </location>
</feature>
<dbReference type="InterPro" id="IPR027417">
    <property type="entry name" value="P-loop_NTPase"/>
</dbReference>
<keyword evidence="4" id="KW-0347">Helicase</keyword>
<dbReference type="GO" id="GO:0005524">
    <property type="term" value="F:ATP binding"/>
    <property type="evidence" value="ECO:0007669"/>
    <property type="project" value="UniProtKB-KW"/>
</dbReference>
<dbReference type="InterPro" id="IPR014001">
    <property type="entry name" value="Helicase_ATP-bd"/>
</dbReference>
<keyword evidence="2" id="KW-0547">Nucleotide-binding</keyword>
<keyword evidence="11" id="KW-1185">Reference proteome</keyword>
<dbReference type="SUPFAM" id="SSF52540">
    <property type="entry name" value="P-loop containing nucleoside triphosphate hydrolases"/>
    <property type="match status" value="1"/>
</dbReference>
<sequence>KSLCFQLPALMTGKVVVVVSPLISLMHDQCLKLARHGVSACFLGSGQVDKSVEDRAMAGLYDIIYVCPETLLRIVGSVQRLVESRGIALFAIDEVHCVSKWGHDFRPDYRRLSILREKFKASNFKSVKYDIPIMALTATATHHVREDILCSLGIKTTAKIVLTSFFRPNLRFSVCHSKTSQVSSYEMDFQELIISYTQKRSAGLGESNGMGVHLEKVQHNIEKKQKLAMKNASISDTASSSESEIYVEEIDDGDLNVNSATIFEGVGHAYEGQQMTAEYLEDDNDEQMAEDFDVTCGEFTVCLSEKDKKLRPECSFLKTADHPLLNEENPALGLGPSIIYTPTRKETVKLAKFLCKFGVKAAAYHAKLPKKHLREVHDLFHNDSLQVVVATIAFGMGIDKANVRRIIHYGWPQSLEAYYQEAGRAGRDGLLADCTLYADMKRLPSLLPSRRDAEQTKNAFAMLSECFRYGVSTTCCRAKTLVHYFGEDLAQKKCG</sequence>
<dbReference type="FunFam" id="3.40.50.300:FF:001391">
    <property type="entry name" value="ATP-dependent DNA helicase"/>
    <property type="match status" value="1"/>
</dbReference>
<dbReference type="InterPro" id="IPR011545">
    <property type="entry name" value="DEAD/DEAH_box_helicase_dom"/>
</dbReference>
<dbReference type="GO" id="GO:0005634">
    <property type="term" value="C:nucleus"/>
    <property type="evidence" value="ECO:0007669"/>
    <property type="project" value="TreeGrafter"/>
</dbReference>
<keyword evidence="3" id="KW-0378">Hydrolase</keyword>
<reference evidence="10 11" key="1">
    <citation type="journal article" date="2021" name="Nat. Plants">
        <title>The Taxus genome provides insights into paclitaxel biosynthesis.</title>
        <authorList>
            <person name="Xiong X."/>
            <person name="Gou J."/>
            <person name="Liao Q."/>
            <person name="Li Y."/>
            <person name="Zhou Q."/>
            <person name="Bi G."/>
            <person name="Li C."/>
            <person name="Du R."/>
            <person name="Wang X."/>
            <person name="Sun T."/>
            <person name="Guo L."/>
            <person name="Liang H."/>
            <person name="Lu P."/>
            <person name="Wu Y."/>
            <person name="Zhang Z."/>
            <person name="Ro D.K."/>
            <person name="Shang Y."/>
            <person name="Huang S."/>
            <person name="Yan J."/>
        </authorList>
    </citation>
    <scope>NUCLEOTIDE SEQUENCE [LARGE SCALE GENOMIC DNA]</scope>
    <source>
        <strain evidence="10">Ta-2019</strain>
    </source>
</reference>
<dbReference type="Pfam" id="PF00270">
    <property type="entry name" value="DEAD"/>
    <property type="match status" value="1"/>
</dbReference>
<dbReference type="Pfam" id="PF16124">
    <property type="entry name" value="RecQ_Zn_bind"/>
    <property type="match status" value="1"/>
</dbReference>
<evidence type="ECO:0000256" key="5">
    <source>
        <dbReference type="ARBA" id="ARBA00022840"/>
    </source>
</evidence>
<dbReference type="OMA" id="SYEMDFQ"/>
<evidence type="ECO:0000256" key="1">
    <source>
        <dbReference type="ARBA" id="ARBA00005446"/>
    </source>
</evidence>
<dbReference type="InterPro" id="IPR001650">
    <property type="entry name" value="Helicase_C-like"/>
</dbReference>
<evidence type="ECO:0000256" key="2">
    <source>
        <dbReference type="ARBA" id="ARBA00022741"/>
    </source>
</evidence>
<dbReference type="GO" id="GO:0003676">
    <property type="term" value="F:nucleic acid binding"/>
    <property type="evidence" value="ECO:0007669"/>
    <property type="project" value="InterPro"/>
</dbReference>
<dbReference type="EMBL" id="JAHRHJ020000001">
    <property type="protein sequence ID" value="KAH9328672.1"/>
    <property type="molecule type" value="Genomic_DNA"/>
</dbReference>
<dbReference type="PANTHER" id="PTHR13710">
    <property type="entry name" value="DNA HELICASE RECQ FAMILY MEMBER"/>
    <property type="match status" value="1"/>
</dbReference>
<evidence type="ECO:0000313" key="11">
    <source>
        <dbReference type="Proteomes" id="UP000824469"/>
    </source>
</evidence>
<dbReference type="AlphaFoldDB" id="A0AA38LP96"/>
<organism evidence="10 11">
    <name type="scientific">Taxus chinensis</name>
    <name type="common">Chinese yew</name>
    <name type="synonym">Taxus wallichiana var. chinensis</name>
    <dbReference type="NCBI Taxonomy" id="29808"/>
    <lineage>
        <taxon>Eukaryota</taxon>
        <taxon>Viridiplantae</taxon>
        <taxon>Streptophyta</taxon>
        <taxon>Embryophyta</taxon>
        <taxon>Tracheophyta</taxon>
        <taxon>Spermatophyta</taxon>
        <taxon>Pinopsida</taxon>
        <taxon>Pinidae</taxon>
        <taxon>Conifers II</taxon>
        <taxon>Cupressales</taxon>
        <taxon>Taxaceae</taxon>
        <taxon>Taxus</taxon>
    </lineage>
</organism>
<evidence type="ECO:0000256" key="7">
    <source>
        <dbReference type="ARBA" id="ARBA00034808"/>
    </source>
</evidence>
<keyword evidence="5" id="KW-0067">ATP-binding</keyword>
<feature type="domain" description="Helicase C-terminal" evidence="9">
    <location>
        <begin position="324"/>
        <end position="464"/>
    </location>
</feature>
<proteinExistence type="inferred from homology"/>
<dbReference type="GO" id="GO:0000724">
    <property type="term" value="P:double-strand break repair via homologous recombination"/>
    <property type="evidence" value="ECO:0007669"/>
    <property type="project" value="TreeGrafter"/>
</dbReference>
<dbReference type="Gene3D" id="3.40.50.300">
    <property type="entry name" value="P-loop containing nucleotide triphosphate hydrolases"/>
    <property type="match status" value="2"/>
</dbReference>
<protein>
    <recommendedName>
        <fullName evidence="7">DNA 3'-5' helicase</fullName>
        <ecNumber evidence="7">5.6.2.4</ecNumber>
    </recommendedName>
</protein>
<dbReference type="CDD" id="cd17920">
    <property type="entry name" value="DEXHc_RecQ"/>
    <property type="match status" value="1"/>
</dbReference>
<comment type="similarity">
    <text evidence="1">Belongs to the helicase family. RecQ subfamily.</text>
</comment>
<feature type="non-terminal residue" evidence="10">
    <location>
        <position position="495"/>
    </location>
</feature>
<evidence type="ECO:0000256" key="6">
    <source>
        <dbReference type="ARBA" id="ARBA00034617"/>
    </source>
</evidence>
<dbReference type="PANTHER" id="PTHR13710:SF69">
    <property type="entry name" value="ATP-DEPENDENT DNA HELICASE Q-LIKE SIM"/>
    <property type="match status" value="1"/>
</dbReference>
<dbReference type="SMART" id="SM00487">
    <property type="entry name" value="DEXDc"/>
    <property type="match status" value="1"/>
</dbReference>
<dbReference type="GO" id="GO:0005694">
    <property type="term" value="C:chromosome"/>
    <property type="evidence" value="ECO:0007669"/>
    <property type="project" value="TreeGrafter"/>
</dbReference>
<accession>A0AA38LP96</accession>
<name>A0AA38LP96_TAXCH</name>
<comment type="caution">
    <text evidence="10">The sequence shown here is derived from an EMBL/GenBank/DDBJ whole genome shotgun (WGS) entry which is preliminary data.</text>
</comment>
<evidence type="ECO:0000259" key="9">
    <source>
        <dbReference type="PROSITE" id="PS51194"/>
    </source>
</evidence>
<dbReference type="GO" id="GO:0043138">
    <property type="term" value="F:3'-5' DNA helicase activity"/>
    <property type="evidence" value="ECO:0007669"/>
    <property type="project" value="UniProtKB-EC"/>
</dbReference>
<evidence type="ECO:0000256" key="4">
    <source>
        <dbReference type="ARBA" id="ARBA00022806"/>
    </source>
</evidence>
<evidence type="ECO:0000256" key="3">
    <source>
        <dbReference type="ARBA" id="ARBA00022801"/>
    </source>
</evidence>
<dbReference type="FunFam" id="3.40.50.300:FF:001456">
    <property type="entry name" value="ATP-dependent DNA helicase"/>
    <property type="match status" value="1"/>
</dbReference>
<evidence type="ECO:0000259" key="8">
    <source>
        <dbReference type="PROSITE" id="PS51192"/>
    </source>
</evidence>
<evidence type="ECO:0000313" key="10">
    <source>
        <dbReference type="EMBL" id="KAH9328672.1"/>
    </source>
</evidence>
<gene>
    <name evidence="10" type="ORF">KI387_000780</name>
</gene>
<comment type="catalytic activity">
    <reaction evidence="6">
        <text>Couples ATP hydrolysis with the unwinding of duplex DNA by translocating in the 3'-5' direction.</text>
        <dbReference type="EC" id="5.6.2.4"/>
    </reaction>
</comment>
<feature type="non-terminal residue" evidence="10">
    <location>
        <position position="1"/>
    </location>
</feature>
<dbReference type="EC" id="5.6.2.4" evidence="7"/>
<dbReference type="SMART" id="SM00490">
    <property type="entry name" value="HELICc"/>
    <property type="match status" value="1"/>
</dbReference>
<dbReference type="PROSITE" id="PS51192">
    <property type="entry name" value="HELICASE_ATP_BIND_1"/>
    <property type="match status" value="1"/>
</dbReference>
<dbReference type="GO" id="GO:0009378">
    <property type="term" value="F:four-way junction helicase activity"/>
    <property type="evidence" value="ECO:0007669"/>
    <property type="project" value="TreeGrafter"/>
</dbReference>
<dbReference type="GO" id="GO:0016787">
    <property type="term" value="F:hydrolase activity"/>
    <property type="evidence" value="ECO:0007669"/>
    <property type="project" value="UniProtKB-KW"/>
</dbReference>
<dbReference type="Proteomes" id="UP000824469">
    <property type="component" value="Unassembled WGS sequence"/>
</dbReference>
<dbReference type="Pfam" id="PF00271">
    <property type="entry name" value="Helicase_C"/>
    <property type="match status" value="1"/>
</dbReference>
<dbReference type="GO" id="GO:0005737">
    <property type="term" value="C:cytoplasm"/>
    <property type="evidence" value="ECO:0007669"/>
    <property type="project" value="TreeGrafter"/>
</dbReference>